<accession>A0A177CUI8</accession>
<keyword evidence="3" id="KW-1185">Reference proteome</keyword>
<reference evidence="2 3" key="1">
    <citation type="submission" date="2016-05" db="EMBL/GenBank/DDBJ databases">
        <title>Comparative analysis of secretome profiles of manganese(II)-oxidizing ascomycete fungi.</title>
        <authorList>
            <consortium name="DOE Joint Genome Institute"/>
            <person name="Zeiner C.A."/>
            <person name="Purvine S.O."/>
            <person name="Zink E.M."/>
            <person name="Wu S."/>
            <person name="Pasa-Tolic L."/>
            <person name="Chaput D.L."/>
            <person name="Haridas S."/>
            <person name="Grigoriev I.V."/>
            <person name="Santelli C.M."/>
            <person name="Hansel C.M."/>
        </authorList>
    </citation>
    <scope>NUCLEOTIDE SEQUENCE [LARGE SCALE GENOMIC DNA]</scope>
    <source>
        <strain evidence="2 3">AP3s5-JAC2a</strain>
    </source>
</reference>
<evidence type="ECO:0000313" key="2">
    <source>
        <dbReference type="EMBL" id="OAG10906.1"/>
    </source>
</evidence>
<dbReference type="RefSeq" id="XP_018041271.1">
    <property type="nucleotide sequence ID" value="XM_018186540.1"/>
</dbReference>
<dbReference type="Proteomes" id="UP000077069">
    <property type="component" value="Unassembled WGS sequence"/>
</dbReference>
<dbReference type="AlphaFoldDB" id="A0A177CUI8"/>
<dbReference type="EMBL" id="KV441549">
    <property type="protein sequence ID" value="OAG10906.1"/>
    <property type="molecule type" value="Genomic_DNA"/>
</dbReference>
<dbReference type="GeneID" id="28770026"/>
<organism evidence="2 3">
    <name type="scientific">Paraphaeosphaeria sporulosa</name>
    <dbReference type="NCBI Taxonomy" id="1460663"/>
    <lineage>
        <taxon>Eukaryota</taxon>
        <taxon>Fungi</taxon>
        <taxon>Dikarya</taxon>
        <taxon>Ascomycota</taxon>
        <taxon>Pezizomycotina</taxon>
        <taxon>Dothideomycetes</taxon>
        <taxon>Pleosporomycetidae</taxon>
        <taxon>Pleosporales</taxon>
        <taxon>Massarineae</taxon>
        <taxon>Didymosphaeriaceae</taxon>
        <taxon>Paraphaeosphaeria</taxon>
    </lineage>
</organism>
<sequence length="226" mass="25121">MFAIPRSKMADPSGNPEPTRDLLSACPYGIINIPAVLESYLLLHASDEDMHHHLRTWLATAYLDGNTQLSSMNEPLGRRIRCLQDLGMLVCAYGQARALKRPKTNAMQHELYFYGQGPRKEEGLQAGKWMQQWAKKQIEMVGLKGSRKPPLGFGEGEEQKEARKKMGVGSLLPVDGNLLFGNSIAPKGIPAKGKETVASVRKMSEVEEKDNEEENEAEEADGWLLT</sequence>
<feature type="compositionally biased region" description="Acidic residues" evidence="1">
    <location>
        <begin position="207"/>
        <end position="226"/>
    </location>
</feature>
<evidence type="ECO:0000256" key="1">
    <source>
        <dbReference type="SAM" id="MobiDB-lite"/>
    </source>
</evidence>
<feature type="region of interest" description="Disordered" evidence="1">
    <location>
        <begin position="190"/>
        <end position="226"/>
    </location>
</feature>
<name>A0A177CUI8_9PLEO</name>
<dbReference type="OrthoDB" id="3797435at2759"/>
<protein>
    <submittedName>
        <fullName evidence="2">Uncharacterized protein</fullName>
    </submittedName>
</protein>
<gene>
    <name evidence="2" type="ORF">CC84DRAFT_497422</name>
</gene>
<proteinExistence type="predicted"/>
<dbReference type="InParanoid" id="A0A177CUI8"/>
<evidence type="ECO:0000313" key="3">
    <source>
        <dbReference type="Proteomes" id="UP000077069"/>
    </source>
</evidence>